<dbReference type="CDD" id="cd08882">
    <property type="entry name" value="RHO_alpha_C_MupW-like"/>
    <property type="match status" value="1"/>
</dbReference>
<keyword evidence="5" id="KW-0408">Iron</keyword>
<accession>A0A6C7E996</accession>
<dbReference type="GO" id="GO:0051537">
    <property type="term" value="F:2 iron, 2 sulfur cluster binding"/>
    <property type="evidence" value="ECO:0007669"/>
    <property type="project" value="UniProtKB-KW"/>
</dbReference>
<sequence length="475" mass="53720">MTAIEPPPEVAAAKSPGVTYQDLLDADTHPVPDVLRLESPRYFGSDDVPIERYTSREWHRKEVDHLWKKVWQFACREEHIPEVGDYIKYDIAELSYLVVRTDDGIKAYPNACLHRGRQLKEYDGHCSELRCAFHGFAWKLNGELQDIPAAWDFPHVDQRPDDFTLPECSVGTWAGFVFINPDPDAAPLEEHLGDTMEQFEIWDLENRYVEGHVSRVIEANWKIAQEAFCEAYHVNATHPQILTYLGDTNSQVDVFENCSRVITPGGTPSPLLGDDTGLSEQEMLRSMLDVRVDQEAPFEVPDGTTARAVAAAASRERWRPIVGDRVDQMSDSEMMDSIDYTVFPNFHPWGAFNRIVYRFRPNGDDHRSAIMECFFLSPFTGERPPPAEEIKLGVDDIWASAPVLGMLAKVFEQDVFNMAKVQKGLETTSKPGATFSNYQESKIRWLHTLLGEWIERGEAAAAASGQPVEVSRGTK</sequence>
<keyword evidence="6" id="KW-0411">Iron-sulfur</keyword>
<dbReference type="PANTHER" id="PTHR43756:SF5">
    <property type="entry name" value="CHOLINE MONOOXYGENASE, CHLOROPLASTIC"/>
    <property type="match status" value="1"/>
</dbReference>
<dbReference type="OrthoDB" id="5243643at2"/>
<dbReference type="PANTHER" id="PTHR43756">
    <property type="entry name" value="CHOLINE MONOOXYGENASE, CHLOROPLASTIC"/>
    <property type="match status" value="1"/>
</dbReference>
<evidence type="ECO:0000256" key="4">
    <source>
        <dbReference type="ARBA" id="ARBA00023002"/>
    </source>
</evidence>
<dbReference type="SUPFAM" id="SSF50022">
    <property type="entry name" value="ISP domain"/>
    <property type="match status" value="1"/>
</dbReference>
<evidence type="ECO:0000259" key="7">
    <source>
        <dbReference type="PROSITE" id="PS51296"/>
    </source>
</evidence>
<dbReference type="AlphaFoldDB" id="A0A6C7E996"/>
<keyword evidence="3" id="KW-0479">Metal-binding</keyword>
<dbReference type="Gene3D" id="2.102.10.10">
    <property type="entry name" value="Rieske [2Fe-2S] iron-sulphur domain"/>
    <property type="match status" value="1"/>
</dbReference>
<reference evidence="8 9" key="1">
    <citation type="journal article" date="2013" name="Int. J. Syst. Evol. Microbiol.">
        <title>Ilumatobacter nonamiense sp. nov. and Ilumatobacter coccineum sp. nov., isolated from seashore sand.</title>
        <authorList>
            <person name="Matsumoto A."/>
            <person name="Kasai H."/>
            <person name="Matsuo Y."/>
            <person name="Shizuri Y."/>
            <person name="Ichikawa N."/>
            <person name="Fujita N."/>
            <person name="Omura S."/>
            <person name="Takahashi Y."/>
        </authorList>
    </citation>
    <scope>NUCLEOTIDE SEQUENCE [LARGE SCALE GENOMIC DNA]</scope>
    <source>
        <strain evidence="9">NBRC 103263 / KCTC 29153 / YM16-304</strain>
    </source>
</reference>
<dbReference type="SUPFAM" id="SSF55961">
    <property type="entry name" value="Bet v1-like"/>
    <property type="match status" value="1"/>
</dbReference>
<proteinExistence type="predicted"/>
<dbReference type="InterPro" id="IPR015879">
    <property type="entry name" value="Ring_hydroxy_dOase_asu_C_dom"/>
</dbReference>
<dbReference type="Pfam" id="PF00848">
    <property type="entry name" value="Ring_hydroxyl_A"/>
    <property type="match status" value="1"/>
</dbReference>
<evidence type="ECO:0000313" key="9">
    <source>
        <dbReference type="Proteomes" id="UP000011863"/>
    </source>
</evidence>
<dbReference type="Pfam" id="PF00355">
    <property type="entry name" value="Rieske"/>
    <property type="match status" value="1"/>
</dbReference>
<organism evidence="8 9">
    <name type="scientific">Ilumatobacter coccineus (strain NBRC 103263 / KCTC 29153 / YM16-304)</name>
    <dbReference type="NCBI Taxonomy" id="1313172"/>
    <lineage>
        <taxon>Bacteria</taxon>
        <taxon>Bacillati</taxon>
        <taxon>Actinomycetota</taxon>
        <taxon>Acidimicrobiia</taxon>
        <taxon>Acidimicrobiales</taxon>
        <taxon>Ilumatobacteraceae</taxon>
        <taxon>Ilumatobacter</taxon>
    </lineage>
</organism>
<evidence type="ECO:0000313" key="8">
    <source>
        <dbReference type="EMBL" id="BAN01178.1"/>
    </source>
</evidence>
<protein>
    <submittedName>
        <fullName evidence="8">Putative iron-sulfur protein</fullName>
    </submittedName>
</protein>
<dbReference type="Proteomes" id="UP000011863">
    <property type="component" value="Chromosome"/>
</dbReference>
<dbReference type="InterPro" id="IPR036922">
    <property type="entry name" value="Rieske_2Fe-2S_sf"/>
</dbReference>
<dbReference type="GO" id="GO:0004497">
    <property type="term" value="F:monooxygenase activity"/>
    <property type="evidence" value="ECO:0007669"/>
    <property type="project" value="UniProtKB-ARBA"/>
</dbReference>
<dbReference type="GO" id="GO:0005506">
    <property type="term" value="F:iron ion binding"/>
    <property type="evidence" value="ECO:0007669"/>
    <property type="project" value="InterPro"/>
</dbReference>
<dbReference type="GO" id="GO:0016705">
    <property type="term" value="F:oxidoreductase activity, acting on paired donors, with incorporation or reduction of molecular oxygen"/>
    <property type="evidence" value="ECO:0007669"/>
    <property type="project" value="UniProtKB-ARBA"/>
</dbReference>
<name>A0A6C7E996_ILUCY</name>
<dbReference type="InterPro" id="IPR017941">
    <property type="entry name" value="Rieske_2Fe-2S"/>
</dbReference>
<feature type="domain" description="Rieske" evidence="7">
    <location>
        <begin position="71"/>
        <end position="179"/>
    </location>
</feature>
<dbReference type="PROSITE" id="PS51296">
    <property type="entry name" value="RIESKE"/>
    <property type="match status" value="1"/>
</dbReference>
<gene>
    <name evidence="8" type="ORF">YM304_08640</name>
</gene>
<dbReference type="EMBL" id="AP012057">
    <property type="protein sequence ID" value="BAN01178.1"/>
    <property type="molecule type" value="Genomic_DNA"/>
</dbReference>
<dbReference type="InterPro" id="IPR001663">
    <property type="entry name" value="Rng_hydr_dOase-A"/>
</dbReference>
<dbReference type="CDD" id="cd03469">
    <property type="entry name" value="Rieske_RO_Alpha_N"/>
    <property type="match status" value="1"/>
</dbReference>
<dbReference type="PRINTS" id="PR00090">
    <property type="entry name" value="RNGDIOXGNASE"/>
</dbReference>
<dbReference type="Gene3D" id="3.90.380.10">
    <property type="entry name" value="Naphthalene 1,2-dioxygenase Alpha Subunit, Chain A, domain 1"/>
    <property type="match status" value="1"/>
</dbReference>
<evidence type="ECO:0000256" key="6">
    <source>
        <dbReference type="ARBA" id="ARBA00023014"/>
    </source>
</evidence>
<dbReference type="RefSeq" id="WP_015440425.1">
    <property type="nucleotide sequence ID" value="NC_020520.1"/>
</dbReference>
<dbReference type="KEGG" id="aym:YM304_08640"/>
<keyword evidence="9" id="KW-1185">Reference proteome</keyword>
<keyword evidence="2" id="KW-0001">2Fe-2S</keyword>
<evidence type="ECO:0000256" key="2">
    <source>
        <dbReference type="ARBA" id="ARBA00022714"/>
    </source>
</evidence>
<evidence type="ECO:0000256" key="3">
    <source>
        <dbReference type="ARBA" id="ARBA00022723"/>
    </source>
</evidence>
<comment type="cofactor">
    <cofactor evidence="1">
        <name>Fe cation</name>
        <dbReference type="ChEBI" id="CHEBI:24875"/>
    </cofactor>
</comment>
<evidence type="ECO:0000256" key="5">
    <source>
        <dbReference type="ARBA" id="ARBA00023004"/>
    </source>
</evidence>
<keyword evidence="4" id="KW-0560">Oxidoreductase</keyword>
<evidence type="ECO:0000256" key="1">
    <source>
        <dbReference type="ARBA" id="ARBA00001962"/>
    </source>
</evidence>